<gene>
    <name evidence="3" type="ORF">HNR23_000263</name>
</gene>
<comment type="caution">
    <text evidence="3">The sequence shown here is derived from an EMBL/GenBank/DDBJ whole genome shotgun (WGS) entry which is preliminary data.</text>
</comment>
<dbReference type="Pfam" id="PF08044">
    <property type="entry name" value="DUF1707"/>
    <property type="match status" value="1"/>
</dbReference>
<dbReference type="AlphaFoldDB" id="A0A7W9YDN0"/>
<sequence length="187" mass="20575">MEPLSPSPAPRRRASDADREQVVRHLNQAYAEGRLSLEEFDDRSSAAYRATFDDELRALLHDLPDAQHAVAAPVDTVELRTDSATIKRTGDWAVPRRLRVTSASGTVRLDFTEARVPFPVVDVELTVDSGTTVIILPRGGTADLDGVRTDHGTIRSRVPARPEPGVLHVRVSGYTMCGTIKVRQGRR</sequence>
<organism evidence="3 4">
    <name type="scientific">Nocardiopsis mwathae</name>
    <dbReference type="NCBI Taxonomy" id="1472723"/>
    <lineage>
        <taxon>Bacteria</taxon>
        <taxon>Bacillati</taxon>
        <taxon>Actinomycetota</taxon>
        <taxon>Actinomycetes</taxon>
        <taxon>Streptosporangiales</taxon>
        <taxon>Nocardiopsidaceae</taxon>
        <taxon>Nocardiopsis</taxon>
    </lineage>
</organism>
<evidence type="ECO:0000256" key="1">
    <source>
        <dbReference type="SAM" id="MobiDB-lite"/>
    </source>
</evidence>
<reference evidence="3 4" key="1">
    <citation type="submission" date="2020-08" db="EMBL/GenBank/DDBJ databases">
        <title>Sequencing the genomes of 1000 actinobacteria strains.</title>
        <authorList>
            <person name="Klenk H.-P."/>
        </authorList>
    </citation>
    <scope>NUCLEOTIDE SEQUENCE [LARGE SCALE GENOMIC DNA]</scope>
    <source>
        <strain evidence="3 4">DSM 46659</strain>
    </source>
</reference>
<name>A0A7W9YDN0_9ACTN</name>
<dbReference type="RefSeq" id="WP_184072690.1">
    <property type="nucleotide sequence ID" value="NZ_JACHDS010000001.1"/>
</dbReference>
<feature type="domain" description="DUF1707" evidence="2">
    <location>
        <begin position="13"/>
        <end position="64"/>
    </location>
</feature>
<dbReference type="PANTHER" id="PTHR40763:SF5">
    <property type="entry name" value="MEMBRANE PROTEIN"/>
    <property type="match status" value="1"/>
</dbReference>
<dbReference type="PANTHER" id="PTHR40763">
    <property type="entry name" value="MEMBRANE PROTEIN-RELATED"/>
    <property type="match status" value="1"/>
</dbReference>
<keyword evidence="4" id="KW-1185">Reference proteome</keyword>
<evidence type="ECO:0000313" key="4">
    <source>
        <dbReference type="Proteomes" id="UP000546642"/>
    </source>
</evidence>
<evidence type="ECO:0000313" key="3">
    <source>
        <dbReference type="EMBL" id="MBB6170203.1"/>
    </source>
</evidence>
<evidence type="ECO:0000259" key="2">
    <source>
        <dbReference type="Pfam" id="PF08044"/>
    </source>
</evidence>
<dbReference type="Proteomes" id="UP000546642">
    <property type="component" value="Unassembled WGS sequence"/>
</dbReference>
<feature type="region of interest" description="Disordered" evidence="1">
    <location>
        <begin position="1"/>
        <end position="21"/>
    </location>
</feature>
<dbReference type="InterPro" id="IPR012551">
    <property type="entry name" value="DUF1707_SHOCT-like"/>
</dbReference>
<dbReference type="EMBL" id="JACHDS010000001">
    <property type="protein sequence ID" value="MBB6170203.1"/>
    <property type="molecule type" value="Genomic_DNA"/>
</dbReference>
<accession>A0A7W9YDN0</accession>
<protein>
    <recommendedName>
        <fullName evidence="2">DUF1707 domain-containing protein</fullName>
    </recommendedName>
</protein>
<proteinExistence type="predicted"/>